<feature type="compositionally biased region" description="Low complexity" evidence="1">
    <location>
        <begin position="60"/>
        <end position="69"/>
    </location>
</feature>
<evidence type="ECO:0000313" key="3">
    <source>
        <dbReference type="Proteomes" id="UP000324015"/>
    </source>
</evidence>
<proteinExistence type="predicted"/>
<dbReference type="Proteomes" id="UP000324015">
    <property type="component" value="Chromosome"/>
</dbReference>
<dbReference type="AlphaFoldDB" id="A0A5P2CD12"/>
<feature type="compositionally biased region" description="Low complexity" evidence="1">
    <location>
        <begin position="77"/>
        <end position="98"/>
    </location>
</feature>
<evidence type="ECO:0000256" key="1">
    <source>
        <dbReference type="SAM" id="MobiDB-lite"/>
    </source>
</evidence>
<accession>A0A5P2CD12</accession>
<feature type="region of interest" description="Disordered" evidence="1">
    <location>
        <begin position="1"/>
        <end position="109"/>
    </location>
</feature>
<protein>
    <submittedName>
        <fullName evidence="2">Uncharacterized protein</fullName>
    </submittedName>
</protein>
<gene>
    <name evidence="2" type="ORF">DEJ49_04970</name>
</gene>
<name>A0A5P2CD12_STRVZ</name>
<organism evidence="2 3">
    <name type="scientific">Streptomyces venezuelae</name>
    <dbReference type="NCBI Taxonomy" id="54571"/>
    <lineage>
        <taxon>Bacteria</taxon>
        <taxon>Bacillati</taxon>
        <taxon>Actinomycetota</taxon>
        <taxon>Actinomycetes</taxon>
        <taxon>Kitasatosporales</taxon>
        <taxon>Streptomycetaceae</taxon>
        <taxon>Streptomyces</taxon>
    </lineage>
</organism>
<evidence type="ECO:0000313" key="2">
    <source>
        <dbReference type="EMBL" id="QES40423.1"/>
    </source>
</evidence>
<dbReference type="EMBL" id="CP029191">
    <property type="protein sequence ID" value="QES40423.1"/>
    <property type="molecule type" value="Genomic_DNA"/>
</dbReference>
<sequence length="160" mass="18493">MGPAHFPTGHRRRTLVTVPASAESVAQRPQGPQEPPQHQAPFQFVQQLPHHPQHTHQHAPHQQQPVHQQHAPHAHHPQQQTHQAYPQQTYQQPYQHQQPPAPYQQPHFQDPPIYRALIRHWADRGRTLPGHHDAEWVRLAAPPVRHGQFSASRDPRGDVR</sequence>
<reference evidence="2 3" key="1">
    <citation type="submission" date="2018-05" db="EMBL/GenBank/DDBJ databases">
        <title>Streptomyces venezuelae.</title>
        <authorList>
            <person name="Kim W."/>
            <person name="Lee N."/>
            <person name="Cho B.-K."/>
        </authorList>
    </citation>
    <scope>NUCLEOTIDE SEQUENCE [LARGE SCALE GENOMIC DNA]</scope>
    <source>
        <strain evidence="2 3">ATCC 14585</strain>
    </source>
</reference>